<dbReference type="AlphaFoldDB" id="A0A565CMC8"/>
<gene>
    <name evidence="4" type="ORF">ANE_LOCUS25135</name>
</gene>
<dbReference type="OrthoDB" id="1304155at2759"/>
<evidence type="ECO:0000256" key="3">
    <source>
        <dbReference type="SAM" id="Phobius"/>
    </source>
</evidence>
<protein>
    <submittedName>
        <fullName evidence="4">Uncharacterized protein</fullName>
    </submittedName>
</protein>
<evidence type="ECO:0000256" key="2">
    <source>
        <dbReference type="SAM" id="MobiDB-lite"/>
    </source>
</evidence>
<keyword evidence="5" id="KW-1185">Reference proteome</keyword>
<keyword evidence="1" id="KW-0175">Coiled coil</keyword>
<dbReference type="Proteomes" id="UP000489600">
    <property type="component" value="Unassembled WGS sequence"/>
</dbReference>
<proteinExistence type="predicted"/>
<evidence type="ECO:0000313" key="4">
    <source>
        <dbReference type="EMBL" id="VVB14691.1"/>
    </source>
</evidence>
<feature type="transmembrane region" description="Helical" evidence="3">
    <location>
        <begin position="125"/>
        <end position="150"/>
    </location>
</feature>
<keyword evidence="3" id="KW-0472">Membrane</keyword>
<keyword evidence="3" id="KW-0812">Transmembrane</keyword>
<sequence>MEVCPTVLKKICRRGGLPQCCSEYGIAALREMARKTENEEVRTTAEAEIVTLEEQITEIHESSIRERAAIRCARATMLLYKLASSSRDPTATIDSGSEEGETRRENEDLKKKLAMEKKRTNRIKLCGFMEMLLLVVLVLLISTFFLVFFLGSR</sequence>
<comment type="caution">
    <text evidence="4">The sequence shown here is derived from an EMBL/GenBank/DDBJ whole genome shotgun (WGS) entry which is preliminary data.</text>
</comment>
<evidence type="ECO:0000256" key="1">
    <source>
        <dbReference type="SAM" id="Coils"/>
    </source>
</evidence>
<feature type="region of interest" description="Disordered" evidence="2">
    <location>
        <begin position="87"/>
        <end position="108"/>
    </location>
</feature>
<dbReference type="EMBL" id="CABITT030000008">
    <property type="protein sequence ID" value="VVB14691.1"/>
    <property type="molecule type" value="Genomic_DNA"/>
</dbReference>
<evidence type="ECO:0000313" key="5">
    <source>
        <dbReference type="Proteomes" id="UP000489600"/>
    </source>
</evidence>
<organism evidence="4 5">
    <name type="scientific">Arabis nemorensis</name>
    <dbReference type="NCBI Taxonomy" id="586526"/>
    <lineage>
        <taxon>Eukaryota</taxon>
        <taxon>Viridiplantae</taxon>
        <taxon>Streptophyta</taxon>
        <taxon>Embryophyta</taxon>
        <taxon>Tracheophyta</taxon>
        <taxon>Spermatophyta</taxon>
        <taxon>Magnoliopsida</taxon>
        <taxon>eudicotyledons</taxon>
        <taxon>Gunneridae</taxon>
        <taxon>Pentapetalae</taxon>
        <taxon>rosids</taxon>
        <taxon>malvids</taxon>
        <taxon>Brassicales</taxon>
        <taxon>Brassicaceae</taxon>
        <taxon>Arabideae</taxon>
        <taxon>Arabis</taxon>
    </lineage>
</organism>
<feature type="coiled-coil region" evidence="1">
    <location>
        <begin position="35"/>
        <end position="62"/>
    </location>
</feature>
<reference evidence="4" key="1">
    <citation type="submission" date="2019-07" db="EMBL/GenBank/DDBJ databases">
        <authorList>
            <person name="Dittberner H."/>
        </authorList>
    </citation>
    <scope>NUCLEOTIDE SEQUENCE [LARGE SCALE GENOMIC DNA]</scope>
</reference>
<accession>A0A565CMC8</accession>
<keyword evidence="3" id="KW-1133">Transmembrane helix</keyword>
<name>A0A565CMC8_9BRAS</name>